<evidence type="ECO:0000313" key="2">
    <source>
        <dbReference type="EMBL" id="KAJ7753330.1"/>
    </source>
</evidence>
<feature type="compositionally biased region" description="Low complexity" evidence="1">
    <location>
        <begin position="289"/>
        <end position="304"/>
    </location>
</feature>
<feature type="region of interest" description="Disordered" evidence="1">
    <location>
        <begin position="425"/>
        <end position="486"/>
    </location>
</feature>
<dbReference type="Proteomes" id="UP001215280">
    <property type="component" value="Unassembled WGS sequence"/>
</dbReference>
<gene>
    <name evidence="2" type="ORF">DFH07DRAFT_511384</name>
</gene>
<keyword evidence="3" id="KW-1185">Reference proteome</keyword>
<reference evidence="2" key="1">
    <citation type="submission" date="2023-03" db="EMBL/GenBank/DDBJ databases">
        <title>Massive genome expansion in bonnet fungi (Mycena s.s.) driven by repeated elements and novel gene families across ecological guilds.</title>
        <authorList>
            <consortium name="Lawrence Berkeley National Laboratory"/>
            <person name="Harder C.B."/>
            <person name="Miyauchi S."/>
            <person name="Viragh M."/>
            <person name="Kuo A."/>
            <person name="Thoen E."/>
            <person name="Andreopoulos B."/>
            <person name="Lu D."/>
            <person name="Skrede I."/>
            <person name="Drula E."/>
            <person name="Henrissat B."/>
            <person name="Morin E."/>
            <person name="Kohler A."/>
            <person name="Barry K."/>
            <person name="LaButti K."/>
            <person name="Morin E."/>
            <person name="Salamov A."/>
            <person name="Lipzen A."/>
            <person name="Mereny Z."/>
            <person name="Hegedus B."/>
            <person name="Baldrian P."/>
            <person name="Stursova M."/>
            <person name="Weitz H."/>
            <person name="Taylor A."/>
            <person name="Grigoriev I.V."/>
            <person name="Nagy L.G."/>
            <person name="Martin F."/>
            <person name="Kauserud H."/>
        </authorList>
    </citation>
    <scope>NUCLEOTIDE SEQUENCE</scope>
    <source>
        <strain evidence="2">CBHHK188m</strain>
    </source>
</reference>
<feature type="compositionally biased region" description="Polar residues" evidence="1">
    <location>
        <begin position="305"/>
        <end position="320"/>
    </location>
</feature>
<protein>
    <submittedName>
        <fullName evidence="2">Uncharacterized protein</fullName>
    </submittedName>
</protein>
<dbReference type="EMBL" id="JARJLG010000071">
    <property type="protein sequence ID" value="KAJ7753330.1"/>
    <property type="molecule type" value="Genomic_DNA"/>
</dbReference>
<comment type="caution">
    <text evidence="2">The sequence shown here is derived from an EMBL/GenBank/DDBJ whole genome shotgun (WGS) entry which is preliminary data.</text>
</comment>
<sequence>MAGSDLYSRLLLPTGNGYPLFHPQPFDDLPEPARRTGTAIGDVGIVTPNGSFDPIFNILRAGDDAANRFGVPLGFERLILRPNSTQEQIQEHLPGAHISNSTINKRRLDIEAGLEANVFVPFGAGAVIEVSTKSKETGLLLLPDGASRWDLRSSLDFLDYALKHGQSWYAFVRGDLRRLVGDGDLYLVTGVTKSTSWSVAVDENQSGDGNLSLKLKATPVGNAGTSWAWEWEGASSSKNSGPRRRPGEESWRDNQTVFIRGFKVALRSFPLRRAAKVLMIPEGRNPKWSNISSRSFPSSSQTRSEPTPMSNVSQEPSNSAGEDPNPNPTDDDTQNPPSTPGGSDSASDDEVPSVYHPADIINQYLLHCAPGAMVAVTHDDTWISVLDGVGAEVSDRCLCLFIHLLGRPKNSRRSGAYEAHLKQLHNRDRGRRRAPPGCWSAARVHGKDADARTRSYRLSSRWTRPRALRQPPSYDRQQHTQQPCGA</sequence>
<name>A0AAD7J2U0_9AGAR</name>
<accession>A0AAD7J2U0</accession>
<dbReference type="AlphaFoldDB" id="A0AAD7J2U0"/>
<organism evidence="2 3">
    <name type="scientific">Mycena maculata</name>
    <dbReference type="NCBI Taxonomy" id="230809"/>
    <lineage>
        <taxon>Eukaryota</taxon>
        <taxon>Fungi</taxon>
        <taxon>Dikarya</taxon>
        <taxon>Basidiomycota</taxon>
        <taxon>Agaricomycotina</taxon>
        <taxon>Agaricomycetes</taxon>
        <taxon>Agaricomycetidae</taxon>
        <taxon>Agaricales</taxon>
        <taxon>Marasmiineae</taxon>
        <taxon>Mycenaceae</taxon>
        <taxon>Mycena</taxon>
    </lineage>
</organism>
<feature type="region of interest" description="Disordered" evidence="1">
    <location>
        <begin position="284"/>
        <end position="352"/>
    </location>
</feature>
<proteinExistence type="predicted"/>
<evidence type="ECO:0000256" key="1">
    <source>
        <dbReference type="SAM" id="MobiDB-lite"/>
    </source>
</evidence>
<feature type="region of interest" description="Disordered" evidence="1">
    <location>
        <begin position="231"/>
        <end position="251"/>
    </location>
</feature>
<evidence type="ECO:0000313" key="3">
    <source>
        <dbReference type="Proteomes" id="UP001215280"/>
    </source>
</evidence>